<gene>
    <name evidence="5 7" type="primary">coaE</name>
    <name evidence="7" type="ORF">H6A34_02945</name>
</gene>
<comment type="subcellular location">
    <subcellularLocation>
        <location evidence="5">Cytoplasm</location>
    </subcellularLocation>
</comment>
<sequence>MKVAVTGGIGSGKSYVCRLFEKRGVAIYDCDRAAKRIMATSEELQAALTEIIGKNVYFNGVLQKAVLASYLLESEEHAHKINSIVHPAVADDFIHSGYTWMECAILYSSGFDKLVDRVVCVTAPLETRVNRIIKRDGISREKALEWIARQMPQEEVMSRSDFIIENDGIQNLEIQVDRVCASLV</sequence>
<evidence type="ECO:0000313" key="8">
    <source>
        <dbReference type="Proteomes" id="UP000706891"/>
    </source>
</evidence>
<reference evidence="7" key="1">
    <citation type="submission" date="2020-08" db="EMBL/GenBank/DDBJ databases">
        <authorList>
            <person name="Cejkova D."/>
            <person name="Kubasova T."/>
            <person name="Jahodarova E."/>
            <person name="Rychlik I."/>
        </authorList>
    </citation>
    <scope>NUCLEOTIDE SEQUENCE</scope>
    <source>
        <strain evidence="7">An824</strain>
    </source>
</reference>
<dbReference type="Proteomes" id="UP000706891">
    <property type="component" value="Unassembled WGS sequence"/>
</dbReference>
<evidence type="ECO:0000256" key="5">
    <source>
        <dbReference type="HAMAP-Rule" id="MF_00376"/>
    </source>
</evidence>
<dbReference type="AlphaFoldDB" id="A0A939B717"/>
<evidence type="ECO:0000256" key="4">
    <source>
        <dbReference type="ARBA" id="ARBA00022993"/>
    </source>
</evidence>
<dbReference type="RefSeq" id="WP_205103403.1">
    <property type="nucleotide sequence ID" value="NZ_JACJJG010000007.1"/>
</dbReference>
<evidence type="ECO:0000313" key="7">
    <source>
        <dbReference type="EMBL" id="MBM6672838.1"/>
    </source>
</evidence>
<keyword evidence="5 7" id="KW-0808">Transferase</keyword>
<dbReference type="CDD" id="cd02022">
    <property type="entry name" value="DPCK"/>
    <property type="match status" value="1"/>
</dbReference>
<comment type="catalytic activity">
    <reaction evidence="5">
        <text>3'-dephospho-CoA + ATP = ADP + CoA + H(+)</text>
        <dbReference type="Rhea" id="RHEA:18245"/>
        <dbReference type="ChEBI" id="CHEBI:15378"/>
        <dbReference type="ChEBI" id="CHEBI:30616"/>
        <dbReference type="ChEBI" id="CHEBI:57287"/>
        <dbReference type="ChEBI" id="CHEBI:57328"/>
        <dbReference type="ChEBI" id="CHEBI:456216"/>
        <dbReference type="EC" id="2.7.1.24"/>
    </reaction>
</comment>
<dbReference type="GO" id="GO:0004140">
    <property type="term" value="F:dephospho-CoA kinase activity"/>
    <property type="evidence" value="ECO:0007669"/>
    <property type="project" value="UniProtKB-UniRule"/>
</dbReference>
<dbReference type="PANTHER" id="PTHR10695">
    <property type="entry name" value="DEPHOSPHO-COA KINASE-RELATED"/>
    <property type="match status" value="1"/>
</dbReference>
<dbReference type="EC" id="2.7.1.24" evidence="5 6"/>
<evidence type="ECO:0000256" key="2">
    <source>
        <dbReference type="ARBA" id="ARBA00022741"/>
    </source>
</evidence>
<protein>
    <recommendedName>
        <fullName evidence="5 6">Dephospho-CoA kinase</fullName>
        <ecNumber evidence="5 6">2.7.1.24</ecNumber>
    </recommendedName>
    <alternativeName>
        <fullName evidence="5">Dephosphocoenzyme A kinase</fullName>
    </alternativeName>
</protein>
<feature type="binding site" evidence="5">
    <location>
        <begin position="10"/>
        <end position="15"/>
    </location>
    <ligand>
        <name>ATP</name>
        <dbReference type="ChEBI" id="CHEBI:30616"/>
    </ligand>
</feature>
<keyword evidence="3 5" id="KW-0067">ATP-binding</keyword>
<dbReference type="GO" id="GO:0005737">
    <property type="term" value="C:cytoplasm"/>
    <property type="evidence" value="ECO:0007669"/>
    <property type="project" value="UniProtKB-SubCell"/>
</dbReference>
<keyword evidence="2 5" id="KW-0547">Nucleotide-binding</keyword>
<dbReference type="InterPro" id="IPR001977">
    <property type="entry name" value="Depp_CoAkinase"/>
</dbReference>
<dbReference type="SUPFAM" id="SSF52540">
    <property type="entry name" value="P-loop containing nucleoside triphosphate hydrolases"/>
    <property type="match status" value="1"/>
</dbReference>
<evidence type="ECO:0000256" key="6">
    <source>
        <dbReference type="NCBIfam" id="TIGR00152"/>
    </source>
</evidence>
<keyword evidence="8" id="KW-1185">Reference proteome</keyword>
<organism evidence="7 8">
    <name type="scientific">Marseilla massiliensis</name>
    <dbReference type="NCBI Taxonomy" id="1841864"/>
    <lineage>
        <taxon>Bacteria</taxon>
        <taxon>Pseudomonadati</taxon>
        <taxon>Bacteroidota</taxon>
        <taxon>Bacteroidia</taxon>
        <taxon>Bacteroidales</taxon>
        <taxon>Prevotellaceae</taxon>
        <taxon>Marseilla</taxon>
    </lineage>
</organism>
<dbReference type="InterPro" id="IPR027417">
    <property type="entry name" value="P-loop_NTPase"/>
</dbReference>
<dbReference type="HAMAP" id="MF_00376">
    <property type="entry name" value="Dephospho_CoA_kinase"/>
    <property type="match status" value="1"/>
</dbReference>
<comment type="pathway">
    <text evidence="5">Cofactor biosynthesis; coenzyme A biosynthesis; CoA from (R)-pantothenate: step 5/5.</text>
</comment>
<proteinExistence type="inferred from homology"/>
<dbReference type="GO" id="GO:0015937">
    <property type="term" value="P:coenzyme A biosynthetic process"/>
    <property type="evidence" value="ECO:0007669"/>
    <property type="project" value="UniProtKB-UniRule"/>
</dbReference>
<dbReference type="Gene3D" id="3.40.50.300">
    <property type="entry name" value="P-loop containing nucleotide triphosphate hydrolases"/>
    <property type="match status" value="1"/>
</dbReference>
<dbReference type="NCBIfam" id="TIGR00152">
    <property type="entry name" value="dephospho-CoA kinase"/>
    <property type="match status" value="1"/>
</dbReference>
<dbReference type="EMBL" id="JACJJG010000007">
    <property type="protein sequence ID" value="MBM6672838.1"/>
    <property type="molecule type" value="Genomic_DNA"/>
</dbReference>
<dbReference type="Pfam" id="PF01121">
    <property type="entry name" value="CoaE"/>
    <property type="match status" value="1"/>
</dbReference>
<comment type="function">
    <text evidence="5">Catalyzes the phosphorylation of the 3'-hydroxyl group of dephosphocoenzyme A to form coenzyme A.</text>
</comment>
<comment type="similarity">
    <text evidence="1 5">Belongs to the CoaE family.</text>
</comment>
<comment type="caution">
    <text evidence="7">The sequence shown here is derived from an EMBL/GenBank/DDBJ whole genome shotgun (WGS) entry which is preliminary data.</text>
</comment>
<name>A0A939B717_9BACT</name>
<evidence type="ECO:0000256" key="1">
    <source>
        <dbReference type="ARBA" id="ARBA00009018"/>
    </source>
</evidence>
<keyword evidence="5 7" id="KW-0418">Kinase</keyword>
<dbReference type="PANTHER" id="PTHR10695:SF46">
    <property type="entry name" value="BIFUNCTIONAL COENZYME A SYNTHASE-RELATED"/>
    <property type="match status" value="1"/>
</dbReference>
<accession>A0A939B717</accession>
<keyword evidence="4 5" id="KW-0173">Coenzyme A biosynthesis</keyword>
<dbReference type="GO" id="GO:0005524">
    <property type="term" value="F:ATP binding"/>
    <property type="evidence" value="ECO:0007669"/>
    <property type="project" value="UniProtKB-UniRule"/>
</dbReference>
<keyword evidence="5" id="KW-0963">Cytoplasm</keyword>
<dbReference type="PROSITE" id="PS51219">
    <property type="entry name" value="DPCK"/>
    <property type="match status" value="1"/>
</dbReference>
<evidence type="ECO:0000256" key="3">
    <source>
        <dbReference type="ARBA" id="ARBA00022840"/>
    </source>
</evidence>
<reference evidence="7" key="2">
    <citation type="journal article" date="2021" name="Sci. Rep.">
        <title>The distribution of antibiotic resistance genes in chicken gut microbiota commensals.</title>
        <authorList>
            <person name="Juricova H."/>
            <person name="Matiasovicova J."/>
            <person name="Kubasova T."/>
            <person name="Cejkova D."/>
            <person name="Rychlik I."/>
        </authorList>
    </citation>
    <scope>NUCLEOTIDE SEQUENCE</scope>
    <source>
        <strain evidence="7">An824</strain>
    </source>
</reference>